<feature type="compositionally biased region" description="Polar residues" evidence="1">
    <location>
        <begin position="108"/>
        <end position="118"/>
    </location>
</feature>
<dbReference type="VEuPathDB" id="TriTrypDB:BSAL_55855"/>
<accession>A0A0S4IMX5</accession>
<feature type="non-terminal residue" evidence="2">
    <location>
        <position position="1"/>
    </location>
</feature>
<dbReference type="Proteomes" id="UP000051952">
    <property type="component" value="Unassembled WGS sequence"/>
</dbReference>
<keyword evidence="3" id="KW-1185">Reference proteome</keyword>
<sequence length="246" mass="26087">ARRLAEEAALEARRLAEEAALEARRLADEAEARRGGFRLGPKMKPPLAPDRVPAAIRSLDKEVIPVSDTESVDSSPRIVSAKRKPQQFVFGSNSPLFVVAETVATADVKTSSNETSLNEFVGALADGDDEESPLTPDAGRRRLPKAKPLSHSFSSSTPTLAIASESRRYISDDSLRSPASASTDINSDLLGNDSQCVDVASCRVVDHRGPKAKPQGHGLSSSTYAASVTLEHHHVPVISGRGNGGS</sequence>
<proteinExistence type="predicted"/>
<protein>
    <submittedName>
        <fullName evidence="2">Uncharacterized protein</fullName>
    </submittedName>
</protein>
<evidence type="ECO:0000256" key="1">
    <source>
        <dbReference type="SAM" id="MobiDB-lite"/>
    </source>
</evidence>
<feature type="region of interest" description="Disordered" evidence="1">
    <location>
        <begin position="171"/>
        <end position="192"/>
    </location>
</feature>
<reference evidence="3" key="1">
    <citation type="submission" date="2015-09" db="EMBL/GenBank/DDBJ databases">
        <authorList>
            <consortium name="Pathogen Informatics"/>
        </authorList>
    </citation>
    <scope>NUCLEOTIDE SEQUENCE [LARGE SCALE GENOMIC DNA]</scope>
    <source>
        <strain evidence="3">Lake Konstanz</strain>
    </source>
</reference>
<dbReference type="AlphaFoldDB" id="A0A0S4IMX5"/>
<dbReference type="EMBL" id="CYKH01000169">
    <property type="protein sequence ID" value="CUE74819.1"/>
    <property type="molecule type" value="Genomic_DNA"/>
</dbReference>
<evidence type="ECO:0000313" key="2">
    <source>
        <dbReference type="EMBL" id="CUE74819.1"/>
    </source>
</evidence>
<gene>
    <name evidence="2" type="ORF">BSAL_55855</name>
</gene>
<name>A0A0S4IMX5_BODSA</name>
<organism evidence="2 3">
    <name type="scientific">Bodo saltans</name>
    <name type="common">Flagellated protozoan</name>
    <dbReference type="NCBI Taxonomy" id="75058"/>
    <lineage>
        <taxon>Eukaryota</taxon>
        <taxon>Discoba</taxon>
        <taxon>Euglenozoa</taxon>
        <taxon>Kinetoplastea</taxon>
        <taxon>Metakinetoplastina</taxon>
        <taxon>Eubodonida</taxon>
        <taxon>Bodonidae</taxon>
        <taxon>Bodo</taxon>
    </lineage>
</organism>
<feature type="region of interest" description="Disordered" evidence="1">
    <location>
        <begin position="108"/>
        <end position="159"/>
    </location>
</feature>
<feature type="compositionally biased region" description="Polar residues" evidence="1">
    <location>
        <begin position="177"/>
        <end position="186"/>
    </location>
</feature>
<evidence type="ECO:0000313" key="3">
    <source>
        <dbReference type="Proteomes" id="UP000051952"/>
    </source>
</evidence>